<feature type="transmembrane region" description="Helical" evidence="2">
    <location>
        <begin position="293"/>
        <end position="314"/>
    </location>
</feature>
<evidence type="ECO:0000313" key="4">
    <source>
        <dbReference type="Proteomes" id="UP000310158"/>
    </source>
</evidence>
<dbReference type="AlphaFoldDB" id="A0A4S4LC12"/>
<feature type="transmembrane region" description="Helical" evidence="2">
    <location>
        <begin position="214"/>
        <end position="239"/>
    </location>
</feature>
<feature type="transmembrane region" description="Helical" evidence="2">
    <location>
        <begin position="157"/>
        <end position="176"/>
    </location>
</feature>
<protein>
    <submittedName>
        <fullName evidence="3">Uncharacterized protein</fullName>
    </submittedName>
</protein>
<accession>A0A4S4LC12</accession>
<proteinExistence type="predicted"/>
<dbReference type="EMBL" id="SGPL01000642">
    <property type="protein sequence ID" value="THH09292.1"/>
    <property type="molecule type" value="Genomic_DNA"/>
</dbReference>
<feature type="transmembrane region" description="Helical" evidence="2">
    <location>
        <begin position="422"/>
        <end position="446"/>
    </location>
</feature>
<name>A0A4S4LC12_9AGAM</name>
<feature type="transmembrane region" description="Helical" evidence="2">
    <location>
        <begin position="364"/>
        <end position="381"/>
    </location>
</feature>
<evidence type="ECO:0000256" key="1">
    <source>
        <dbReference type="SAM" id="MobiDB-lite"/>
    </source>
</evidence>
<keyword evidence="4" id="KW-1185">Reference proteome</keyword>
<evidence type="ECO:0000313" key="3">
    <source>
        <dbReference type="EMBL" id="THH09292.1"/>
    </source>
</evidence>
<dbReference type="Proteomes" id="UP000310158">
    <property type="component" value="Unassembled WGS sequence"/>
</dbReference>
<comment type="caution">
    <text evidence="3">The sequence shown here is derived from an EMBL/GenBank/DDBJ whole genome shotgun (WGS) entry which is preliminary data.</text>
</comment>
<feature type="transmembrane region" description="Helical" evidence="2">
    <location>
        <begin position="329"/>
        <end position="352"/>
    </location>
</feature>
<keyword evidence="2" id="KW-1133">Transmembrane helix</keyword>
<keyword evidence="2" id="KW-0812">Transmembrane</keyword>
<feature type="transmembrane region" description="Helical" evidence="2">
    <location>
        <begin position="103"/>
        <end position="120"/>
    </location>
</feature>
<feature type="region of interest" description="Disordered" evidence="1">
    <location>
        <begin position="1"/>
        <end position="25"/>
    </location>
</feature>
<reference evidence="3 4" key="1">
    <citation type="submission" date="2019-02" db="EMBL/GenBank/DDBJ databases">
        <title>Genome sequencing of the rare red list fungi Bondarzewia mesenterica.</title>
        <authorList>
            <person name="Buettner E."/>
            <person name="Kellner H."/>
        </authorList>
    </citation>
    <scope>NUCLEOTIDE SEQUENCE [LARGE SCALE GENOMIC DNA]</scope>
    <source>
        <strain evidence="3 4">DSM 108281</strain>
    </source>
</reference>
<gene>
    <name evidence="3" type="ORF">EW146_g8724</name>
</gene>
<dbReference type="OrthoDB" id="3259324at2759"/>
<organism evidence="3 4">
    <name type="scientific">Bondarzewia mesenterica</name>
    <dbReference type="NCBI Taxonomy" id="1095465"/>
    <lineage>
        <taxon>Eukaryota</taxon>
        <taxon>Fungi</taxon>
        <taxon>Dikarya</taxon>
        <taxon>Basidiomycota</taxon>
        <taxon>Agaricomycotina</taxon>
        <taxon>Agaricomycetes</taxon>
        <taxon>Russulales</taxon>
        <taxon>Bondarzewiaceae</taxon>
        <taxon>Bondarzewia</taxon>
    </lineage>
</organism>
<feature type="compositionally biased region" description="Low complexity" evidence="1">
    <location>
        <begin position="1"/>
        <end position="20"/>
    </location>
</feature>
<sequence>MSSRSRSSQSSLNSIDQDSQTSPLIHESQSSAALILVQDDGDDPSSTPFDFSSDDDLADDFSAHLDRVKASPIPPLPPTLIFLYLLTPFLKLGPMFMPSTEVLLAHSIPALLLFAFFAACSRQLWYMLAKYVHKADLEEVMLDAFARGRGKERRRRALRLIVSIHLSLQVIFDYPLTLLSCGIRIGGHVAPVCPCKVACILTDSAEHVVGFDHLAVLLGVLFGFQTTRLHYIGISFCIYRLVRVRLICSYEGHAGSTIAFTFASSWTLPLYASLQGSAQPLSTTKKKRRSFKLLSVVSIALAVALTLPLCFFAAHPNPPETSARPRNPAIAAFNVVILMLTIPSLVITTPHLPVPLSIRRSTNLPISMIAVFVLVVLLSLLPRGISAFDRPATSRDETDELLQRKERTLQRRRLTRRLVWDVMAWVLFLPIGGGGIVWAVALSFNLSSSSSSSTKPKHLRAIVGSDAERKLKAWYFGSRCQPQVRQWYGLDWKRDLSKAEFAKELRLQVFNSSMRRRQRMAPNLTEARRAAASEMGS</sequence>
<evidence type="ECO:0000256" key="2">
    <source>
        <dbReference type="SAM" id="Phobius"/>
    </source>
</evidence>
<keyword evidence="2" id="KW-0472">Membrane</keyword>